<dbReference type="InterPro" id="IPR002903">
    <property type="entry name" value="RsmH"/>
</dbReference>
<dbReference type="InterPro" id="IPR023397">
    <property type="entry name" value="SAM-dep_MeTrfase_MraW_recog"/>
</dbReference>
<feature type="binding site" evidence="6">
    <location>
        <begin position="51"/>
        <end position="53"/>
    </location>
    <ligand>
        <name>S-adenosyl-L-methionine</name>
        <dbReference type="ChEBI" id="CHEBI:59789"/>
    </ligand>
</feature>
<dbReference type="Gene3D" id="1.10.150.170">
    <property type="entry name" value="Putative methyltransferase TM0872, insert domain"/>
    <property type="match status" value="1"/>
</dbReference>
<dbReference type="PIRSF" id="PIRSF004486">
    <property type="entry name" value="MraW"/>
    <property type="match status" value="1"/>
</dbReference>
<dbReference type="EMBL" id="AP017372">
    <property type="protein sequence ID" value="BAU58520.1"/>
    <property type="molecule type" value="Genomic_DNA"/>
</dbReference>
<accession>A0A0X8XAQ5</accession>
<proteinExistence type="inferred from homology"/>
<dbReference type="PANTHER" id="PTHR11265:SF0">
    <property type="entry name" value="12S RRNA N4-METHYLCYTIDINE METHYLTRANSFERASE"/>
    <property type="match status" value="1"/>
</dbReference>
<dbReference type="GO" id="GO:0005737">
    <property type="term" value="C:cytoplasm"/>
    <property type="evidence" value="ECO:0007669"/>
    <property type="project" value="UniProtKB-SubCell"/>
</dbReference>
<feature type="binding site" evidence="6">
    <location>
        <position position="97"/>
    </location>
    <ligand>
        <name>S-adenosyl-L-methionine</name>
        <dbReference type="ChEBI" id="CHEBI:59789"/>
    </ligand>
</feature>
<comment type="subcellular location">
    <subcellularLocation>
        <location evidence="6">Cytoplasm</location>
    </subcellularLocation>
</comment>
<dbReference type="KEGG" id="hhk:HH1059_18310"/>
<dbReference type="Gene3D" id="3.40.50.150">
    <property type="entry name" value="Vaccinia Virus protein VP39"/>
    <property type="match status" value="1"/>
</dbReference>
<dbReference type="SUPFAM" id="SSF53335">
    <property type="entry name" value="S-adenosyl-L-methionine-dependent methyltransferases"/>
    <property type="match status" value="1"/>
</dbReference>
<evidence type="ECO:0000313" key="9">
    <source>
        <dbReference type="Proteomes" id="UP000218890"/>
    </source>
</evidence>
<evidence type="ECO:0000256" key="7">
    <source>
        <dbReference type="SAM" id="MobiDB-lite"/>
    </source>
</evidence>
<keyword evidence="5 6" id="KW-0949">S-adenosyl-L-methionine</keyword>
<evidence type="ECO:0000256" key="3">
    <source>
        <dbReference type="ARBA" id="ARBA00022603"/>
    </source>
</evidence>
<gene>
    <name evidence="6 8" type="primary">rsmH</name>
    <name evidence="8" type="ORF">HH1059_18310</name>
</gene>
<dbReference type="AlphaFoldDB" id="A0A0X8XAQ5"/>
<protein>
    <recommendedName>
        <fullName evidence="6">Ribosomal RNA small subunit methyltransferase H</fullName>
        <ecNumber evidence="6">2.1.1.199</ecNumber>
    </recommendedName>
    <alternativeName>
        <fullName evidence="6">16S rRNA m(4)C1402 methyltransferase</fullName>
    </alternativeName>
    <alternativeName>
        <fullName evidence="6">rRNA (cytosine-N(4)-)-methyltransferase RsmH</fullName>
    </alternativeName>
</protein>
<evidence type="ECO:0000256" key="2">
    <source>
        <dbReference type="ARBA" id="ARBA00022552"/>
    </source>
</evidence>
<dbReference type="NCBIfam" id="TIGR00006">
    <property type="entry name" value="16S rRNA (cytosine(1402)-N(4))-methyltransferase RsmH"/>
    <property type="match status" value="1"/>
</dbReference>
<dbReference type="SUPFAM" id="SSF81799">
    <property type="entry name" value="Putative methyltransferase TM0872, insert domain"/>
    <property type="match status" value="1"/>
</dbReference>
<organism evidence="8 9">
    <name type="scientific">Halorhodospira halochloris</name>
    <name type="common">Ectothiorhodospira halochloris</name>
    <dbReference type="NCBI Taxonomy" id="1052"/>
    <lineage>
        <taxon>Bacteria</taxon>
        <taxon>Pseudomonadati</taxon>
        <taxon>Pseudomonadota</taxon>
        <taxon>Gammaproteobacteria</taxon>
        <taxon>Chromatiales</taxon>
        <taxon>Ectothiorhodospiraceae</taxon>
        <taxon>Halorhodospira</taxon>
    </lineage>
</organism>
<feature type="binding site" evidence="6">
    <location>
        <position position="71"/>
    </location>
    <ligand>
        <name>S-adenosyl-L-methionine</name>
        <dbReference type="ChEBI" id="CHEBI:59789"/>
    </ligand>
</feature>
<dbReference type="GO" id="GO:0070475">
    <property type="term" value="P:rRNA base methylation"/>
    <property type="evidence" value="ECO:0007669"/>
    <property type="project" value="UniProtKB-UniRule"/>
</dbReference>
<evidence type="ECO:0000256" key="5">
    <source>
        <dbReference type="ARBA" id="ARBA00022691"/>
    </source>
</evidence>
<reference evidence="8" key="1">
    <citation type="submission" date="2016-02" db="EMBL/GenBank/DDBJ databases">
        <title>Halorhodospira halochloris DSM-1059 complete genome, version 2.</title>
        <authorList>
            <person name="Tsukatani Y."/>
        </authorList>
    </citation>
    <scope>NUCLEOTIDE SEQUENCE</scope>
    <source>
        <strain evidence="8">DSM 1059</strain>
    </source>
</reference>
<evidence type="ECO:0000256" key="6">
    <source>
        <dbReference type="HAMAP-Rule" id="MF_01007"/>
    </source>
</evidence>
<dbReference type="Proteomes" id="UP000218890">
    <property type="component" value="Chromosome"/>
</dbReference>
<dbReference type="GO" id="GO:0071424">
    <property type="term" value="F:rRNA (cytosine-N4-)-methyltransferase activity"/>
    <property type="evidence" value="ECO:0007669"/>
    <property type="project" value="UniProtKB-UniRule"/>
</dbReference>
<feature type="binding site" evidence="6">
    <location>
        <position position="126"/>
    </location>
    <ligand>
        <name>S-adenosyl-L-methionine</name>
        <dbReference type="ChEBI" id="CHEBI:59789"/>
    </ligand>
</feature>
<keyword evidence="3 6" id="KW-0489">Methyltransferase</keyword>
<feature type="binding site" evidence="6">
    <location>
        <position position="119"/>
    </location>
    <ligand>
        <name>S-adenosyl-L-methionine</name>
        <dbReference type="ChEBI" id="CHEBI:59789"/>
    </ligand>
</feature>
<feature type="region of interest" description="Disordered" evidence="7">
    <location>
        <begin position="1"/>
        <end position="22"/>
    </location>
</feature>
<dbReference type="EC" id="2.1.1.199" evidence="6"/>
<dbReference type="InterPro" id="IPR029063">
    <property type="entry name" value="SAM-dependent_MTases_sf"/>
</dbReference>
<sequence length="328" mass="35912">MGLAQSQNDMTDGDASSGCPDRHQPVLLGPVLAGLHIRPEGVYVDATYGRGGHARAILEKLSDQGRLIVADRDPEAVAHAQKVLGGDERCVILRVTLAELPQLLEQRGEAGIVDGLLADLGVSSPQLDSPQRGFSFQHDGPLDMRMDPQRGESAAQLLERSTAQELTRLIRNYGEERQAGRIARAIVRARESHQAPRTTRELAGLIEGVIKKREPGRHPATRTFQALRIAVNDELNELEAFLDRAIDLLSPAGRLAIIAFHSLEDRRVKRFIRDASRSGDLPPAVPVVPEGLRPRLSPVGKAYRADQTELAANRRARSAVLRIAERLP</sequence>
<keyword evidence="9" id="KW-1185">Reference proteome</keyword>
<dbReference type="Pfam" id="PF01795">
    <property type="entry name" value="Methyltransf_5"/>
    <property type="match status" value="1"/>
</dbReference>
<comment type="catalytic activity">
    <reaction evidence="6">
        <text>cytidine(1402) in 16S rRNA + S-adenosyl-L-methionine = N(4)-methylcytidine(1402) in 16S rRNA + S-adenosyl-L-homocysteine + H(+)</text>
        <dbReference type="Rhea" id="RHEA:42928"/>
        <dbReference type="Rhea" id="RHEA-COMP:10286"/>
        <dbReference type="Rhea" id="RHEA-COMP:10287"/>
        <dbReference type="ChEBI" id="CHEBI:15378"/>
        <dbReference type="ChEBI" id="CHEBI:57856"/>
        <dbReference type="ChEBI" id="CHEBI:59789"/>
        <dbReference type="ChEBI" id="CHEBI:74506"/>
        <dbReference type="ChEBI" id="CHEBI:82748"/>
        <dbReference type="EC" id="2.1.1.199"/>
    </reaction>
</comment>
<dbReference type="PANTHER" id="PTHR11265">
    <property type="entry name" value="S-ADENOSYL-METHYLTRANSFERASE MRAW"/>
    <property type="match status" value="1"/>
</dbReference>
<name>A0A0X8XAQ5_HALHR</name>
<evidence type="ECO:0000313" key="8">
    <source>
        <dbReference type="EMBL" id="BAU58520.1"/>
    </source>
</evidence>
<evidence type="ECO:0000256" key="1">
    <source>
        <dbReference type="ARBA" id="ARBA00010396"/>
    </source>
</evidence>
<keyword evidence="4 6" id="KW-0808">Transferase</keyword>
<comment type="similarity">
    <text evidence="1 6">Belongs to the methyltransferase superfamily. RsmH family.</text>
</comment>
<comment type="function">
    <text evidence="6">Specifically methylates the N4 position of cytidine in position 1402 (C1402) of 16S rRNA.</text>
</comment>
<evidence type="ECO:0000256" key="4">
    <source>
        <dbReference type="ARBA" id="ARBA00022679"/>
    </source>
</evidence>
<dbReference type="RefSeq" id="WP_231901925.1">
    <property type="nucleotide sequence ID" value="NZ_AP017372.2"/>
</dbReference>
<dbReference type="HAMAP" id="MF_01007">
    <property type="entry name" value="16SrRNA_methyltr_H"/>
    <property type="match status" value="1"/>
</dbReference>
<keyword evidence="2 6" id="KW-0698">rRNA processing</keyword>
<keyword evidence="6" id="KW-0963">Cytoplasm</keyword>
<feature type="compositionally biased region" description="Polar residues" evidence="7">
    <location>
        <begin position="1"/>
        <end position="10"/>
    </location>
</feature>